<evidence type="ECO:0000256" key="2">
    <source>
        <dbReference type="ARBA" id="ARBA00023125"/>
    </source>
</evidence>
<keyword evidence="1" id="KW-0805">Transcription regulation</keyword>
<dbReference type="OrthoDB" id="323290at2"/>
<dbReference type="EMBL" id="NMQW01000011">
    <property type="protein sequence ID" value="OXM86990.1"/>
    <property type="molecule type" value="Genomic_DNA"/>
</dbReference>
<dbReference type="RefSeq" id="WP_094014249.1">
    <property type="nucleotide sequence ID" value="NZ_NMQW01000011.1"/>
</dbReference>
<dbReference type="InterPro" id="IPR050204">
    <property type="entry name" value="AraC_XylS_family_regulators"/>
</dbReference>
<reference evidence="5 6" key="1">
    <citation type="submission" date="2017-07" db="EMBL/GenBank/DDBJ databases">
        <title>Genome sequencing and assembly of Paenibacillus rigui.</title>
        <authorList>
            <person name="Mayilraj S."/>
        </authorList>
    </citation>
    <scope>NUCLEOTIDE SEQUENCE [LARGE SCALE GENOMIC DNA]</scope>
    <source>
        <strain evidence="5 6">JCM 16352</strain>
    </source>
</reference>
<dbReference type="Gene3D" id="1.10.10.60">
    <property type="entry name" value="Homeodomain-like"/>
    <property type="match status" value="1"/>
</dbReference>
<evidence type="ECO:0000256" key="3">
    <source>
        <dbReference type="ARBA" id="ARBA00023163"/>
    </source>
</evidence>
<dbReference type="Pfam" id="PF12833">
    <property type="entry name" value="HTH_18"/>
    <property type="match status" value="1"/>
</dbReference>
<sequence>MKMHPSPLQFGFELETDKYIEKFKTYGSHTILYYQFTMGATEHLPVVPDGCIDLLFHCYPSRPTALICGSVLQMEQIPFHARSDYFGVRFTSRHSLLLRQQLFRETINRQISLDSVVKGAAGCADGFMEKLHFEERITRFEQRLLPMLIEAEAPQGLVDYCVNRIHQTLGNVGINDLAEESGYSSRYVRKRFEDRLGISPKLYSRIIRFQHVLYYVMKQYTMLTDAVNLQGYYDQSHFVKEFKQFTLITPMQMVHKVRQAQG</sequence>
<dbReference type="AlphaFoldDB" id="A0A229UUD2"/>
<evidence type="ECO:0000313" key="5">
    <source>
        <dbReference type="EMBL" id="OXM86990.1"/>
    </source>
</evidence>
<dbReference type="Proteomes" id="UP000215509">
    <property type="component" value="Unassembled WGS sequence"/>
</dbReference>
<evidence type="ECO:0000259" key="4">
    <source>
        <dbReference type="PROSITE" id="PS01124"/>
    </source>
</evidence>
<protein>
    <recommendedName>
        <fullName evidence="4">HTH araC/xylS-type domain-containing protein</fullName>
    </recommendedName>
</protein>
<evidence type="ECO:0000256" key="1">
    <source>
        <dbReference type="ARBA" id="ARBA00023015"/>
    </source>
</evidence>
<name>A0A229UUD2_9BACL</name>
<feature type="domain" description="HTH araC/xylS-type" evidence="4">
    <location>
        <begin position="155"/>
        <end position="256"/>
    </location>
</feature>
<comment type="caution">
    <text evidence="5">The sequence shown here is derived from an EMBL/GenBank/DDBJ whole genome shotgun (WGS) entry which is preliminary data.</text>
</comment>
<keyword evidence="3" id="KW-0804">Transcription</keyword>
<proteinExistence type="predicted"/>
<dbReference type="SMART" id="SM00342">
    <property type="entry name" value="HTH_ARAC"/>
    <property type="match status" value="1"/>
</dbReference>
<dbReference type="PROSITE" id="PS01124">
    <property type="entry name" value="HTH_ARAC_FAMILY_2"/>
    <property type="match status" value="1"/>
</dbReference>
<gene>
    <name evidence="5" type="ORF">CF651_07560</name>
</gene>
<dbReference type="PANTHER" id="PTHR46796:SF13">
    <property type="entry name" value="HTH-TYPE TRANSCRIPTIONAL ACTIVATOR RHAS"/>
    <property type="match status" value="1"/>
</dbReference>
<dbReference type="GO" id="GO:0043565">
    <property type="term" value="F:sequence-specific DNA binding"/>
    <property type="evidence" value="ECO:0007669"/>
    <property type="project" value="InterPro"/>
</dbReference>
<accession>A0A229UUD2</accession>
<keyword evidence="6" id="KW-1185">Reference proteome</keyword>
<keyword evidence="2" id="KW-0238">DNA-binding</keyword>
<dbReference type="GO" id="GO:0003700">
    <property type="term" value="F:DNA-binding transcription factor activity"/>
    <property type="evidence" value="ECO:0007669"/>
    <property type="project" value="InterPro"/>
</dbReference>
<evidence type="ECO:0000313" key="6">
    <source>
        <dbReference type="Proteomes" id="UP000215509"/>
    </source>
</evidence>
<dbReference type="Pfam" id="PF20240">
    <property type="entry name" value="DUF6597"/>
    <property type="match status" value="1"/>
</dbReference>
<dbReference type="InterPro" id="IPR018060">
    <property type="entry name" value="HTH_AraC"/>
</dbReference>
<dbReference type="PANTHER" id="PTHR46796">
    <property type="entry name" value="HTH-TYPE TRANSCRIPTIONAL ACTIVATOR RHAS-RELATED"/>
    <property type="match status" value="1"/>
</dbReference>
<organism evidence="5 6">
    <name type="scientific">Paenibacillus rigui</name>
    <dbReference type="NCBI Taxonomy" id="554312"/>
    <lineage>
        <taxon>Bacteria</taxon>
        <taxon>Bacillati</taxon>
        <taxon>Bacillota</taxon>
        <taxon>Bacilli</taxon>
        <taxon>Bacillales</taxon>
        <taxon>Paenibacillaceae</taxon>
        <taxon>Paenibacillus</taxon>
    </lineage>
</organism>
<dbReference type="InterPro" id="IPR046532">
    <property type="entry name" value="DUF6597"/>
</dbReference>